<evidence type="ECO:0000313" key="3">
    <source>
        <dbReference type="Proteomes" id="UP000187209"/>
    </source>
</evidence>
<accession>A0A1R2BIK1</accession>
<name>A0A1R2BIK1_9CILI</name>
<comment type="caution">
    <text evidence="2">The sequence shown here is derived from an EMBL/GenBank/DDBJ whole genome shotgun (WGS) entry which is preliminary data.</text>
</comment>
<feature type="chain" id="PRO_5013294631" evidence="1">
    <location>
        <begin position="19"/>
        <end position="139"/>
    </location>
</feature>
<organism evidence="2 3">
    <name type="scientific">Stentor coeruleus</name>
    <dbReference type="NCBI Taxonomy" id="5963"/>
    <lineage>
        <taxon>Eukaryota</taxon>
        <taxon>Sar</taxon>
        <taxon>Alveolata</taxon>
        <taxon>Ciliophora</taxon>
        <taxon>Postciliodesmatophora</taxon>
        <taxon>Heterotrichea</taxon>
        <taxon>Heterotrichida</taxon>
        <taxon>Stentoridae</taxon>
        <taxon>Stentor</taxon>
    </lineage>
</organism>
<dbReference type="Proteomes" id="UP000187209">
    <property type="component" value="Unassembled WGS sequence"/>
</dbReference>
<protein>
    <submittedName>
        <fullName evidence="2">Uncharacterized protein</fullName>
    </submittedName>
</protein>
<keyword evidence="1" id="KW-0732">Signal</keyword>
<dbReference type="EMBL" id="MPUH01000623">
    <property type="protein sequence ID" value="OMJ76602.1"/>
    <property type="molecule type" value="Genomic_DNA"/>
</dbReference>
<feature type="signal peptide" evidence="1">
    <location>
        <begin position="1"/>
        <end position="18"/>
    </location>
</feature>
<reference evidence="2 3" key="1">
    <citation type="submission" date="2016-11" db="EMBL/GenBank/DDBJ databases">
        <title>The macronuclear genome of Stentor coeruleus: a giant cell with tiny introns.</title>
        <authorList>
            <person name="Slabodnick M."/>
            <person name="Ruby J.G."/>
            <person name="Reiff S.B."/>
            <person name="Swart E.C."/>
            <person name="Gosai S."/>
            <person name="Prabakaran S."/>
            <person name="Witkowska E."/>
            <person name="Larue G.E."/>
            <person name="Fisher S."/>
            <person name="Freeman R.M."/>
            <person name="Gunawardena J."/>
            <person name="Chu W."/>
            <person name="Stover N.A."/>
            <person name="Gregory B.D."/>
            <person name="Nowacki M."/>
            <person name="Derisi J."/>
            <person name="Roy S.W."/>
            <person name="Marshall W.F."/>
            <person name="Sood P."/>
        </authorList>
    </citation>
    <scope>NUCLEOTIDE SEQUENCE [LARGE SCALE GENOMIC DNA]</scope>
    <source>
        <strain evidence="2">WM001</strain>
    </source>
</reference>
<gene>
    <name evidence="2" type="ORF">SteCoe_24012</name>
</gene>
<evidence type="ECO:0000256" key="1">
    <source>
        <dbReference type="SAM" id="SignalP"/>
    </source>
</evidence>
<sequence length="139" mass="15800">MVEKMILVLLSLVLLTNGTNLFKPDHIFGHLCMKGLGFSIQDVSLTPWPPSSGDSSELKVSGMFEQDVFVDMSRIGLKHWAESSWLYNYQFVNTTFTSGQIESFSLNIIWPEKKGFHTVNFNLLNDSPIACWELTFYLA</sequence>
<keyword evidence="3" id="KW-1185">Reference proteome</keyword>
<dbReference type="AlphaFoldDB" id="A0A1R2BIK1"/>
<evidence type="ECO:0000313" key="2">
    <source>
        <dbReference type="EMBL" id="OMJ76602.1"/>
    </source>
</evidence>
<proteinExistence type="predicted"/>